<dbReference type="GO" id="GO:0015886">
    <property type="term" value="P:heme transport"/>
    <property type="evidence" value="ECO:0007669"/>
    <property type="project" value="InterPro"/>
</dbReference>
<comment type="function">
    <text evidence="1 12">Required for the export of heme to the periplasm for the biogenesis of c-type cytochromes.</text>
</comment>
<accession>A0A917FHK0</accession>
<keyword evidence="11 12" id="KW-0472">Membrane</keyword>
<feature type="transmembrane region" description="Helical" evidence="12">
    <location>
        <begin position="6"/>
        <end position="27"/>
    </location>
</feature>
<keyword evidence="5 12" id="KW-0813">Transport</keyword>
<evidence type="ECO:0000256" key="3">
    <source>
        <dbReference type="ARBA" id="ARBA00008741"/>
    </source>
</evidence>
<keyword evidence="8 12" id="KW-0812">Transmembrane</keyword>
<dbReference type="Pfam" id="PF04995">
    <property type="entry name" value="CcmD"/>
    <property type="match status" value="1"/>
</dbReference>
<dbReference type="RefSeq" id="WP_188583198.1">
    <property type="nucleotide sequence ID" value="NZ_BMCT01000008.1"/>
</dbReference>
<evidence type="ECO:0000256" key="11">
    <source>
        <dbReference type="ARBA" id="ARBA00023136"/>
    </source>
</evidence>
<evidence type="ECO:0000313" key="14">
    <source>
        <dbReference type="Proteomes" id="UP000606044"/>
    </source>
</evidence>
<dbReference type="EMBL" id="BMCT01000008">
    <property type="protein sequence ID" value="GGF81566.1"/>
    <property type="molecule type" value="Genomic_DNA"/>
</dbReference>
<dbReference type="Proteomes" id="UP000606044">
    <property type="component" value="Unassembled WGS sequence"/>
</dbReference>
<comment type="subcellular location">
    <subcellularLocation>
        <location evidence="2 12">Cell inner membrane</location>
        <topology evidence="2 12">Single-pass membrane protein</topology>
    </subcellularLocation>
</comment>
<reference evidence="13" key="2">
    <citation type="submission" date="2020-09" db="EMBL/GenBank/DDBJ databases">
        <authorList>
            <person name="Sun Q."/>
            <person name="Sedlacek I."/>
        </authorList>
    </citation>
    <scope>NUCLEOTIDE SEQUENCE</scope>
    <source>
        <strain evidence="13">CCM 7897</strain>
    </source>
</reference>
<dbReference type="GO" id="GO:0017004">
    <property type="term" value="P:cytochrome complex assembly"/>
    <property type="evidence" value="ECO:0007669"/>
    <property type="project" value="UniProtKB-KW"/>
</dbReference>
<evidence type="ECO:0000313" key="13">
    <source>
        <dbReference type="EMBL" id="GGF81566.1"/>
    </source>
</evidence>
<evidence type="ECO:0000256" key="5">
    <source>
        <dbReference type="ARBA" id="ARBA00022448"/>
    </source>
</evidence>
<keyword evidence="7 12" id="KW-0997">Cell inner membrane</keyword>
<reference evidence="13" key="1">
    <citation type="journal article" date="2014" name="Int. J. Syst. Evol. Microbiol.">
        <title>Complete genome sequence of Corynebacterium casei LMG S-19264T (=DSM 44701T), isolated from a smear-ripened cheese.</title>
        <authorList>
            <consortium name="US DOE Joint Genome Institute (JGI-PGF)"/>
            <person name="Walter F."/>
            <person name="Albersmeier A."/>
            <person name="Kalinowski J."/>
            <person name="Ruckert C."/>
        </authorList>
    </citation>
    <scope>NUCLEOTIDE SEQUENCE</scope>
    <source>
        <strain evidence="13">CCM 7897</strain>
    </source>
</reference>
<organism evidence="13 14">
    <name type="scientific">Azorhizobium oxalatiphilum</name>
    <dbReference type="NCBI Taxonomy" id="980631"/>
    <lineage>
        <taxon>Bacteria</taxon>
        <taxon>Pseudomonadati</taxon>
        <taxon>Pseudomonadota</taxon>
        <taxon>Alphaproteobacteria</taxon>
        <taxon>Hyphomicrobiales</taxon>
        <taxon>Xanthobacteraceae</taxon>
        <taxon>Azorhizobium</taxon>
    </lineage>
</organism>
<evidence type="ECO:0000256" key="10">
    <source>
        <dbReference type="ARBA" id="ARBA00022989"/>
    </source>
</evidence>
<keyword evidence="14" id="KW-1185">Reference proteome</keyword>
<evidence type="ECO:0000256" key="12">
    <source>
        <dbReference type="RuleBase" id="RU363101"/>
    </source>
</evidence>
<evidence type="ECO:0000256" key="2">
    <source>
        <dbReference type="ARBA" id="ARBA00004377"/>
    </source>
</evidence>
<gene>
    <name evidence="13" type="ORF">GCM10007301_47090</name>
</gene>
<keyword evidence="9 12" id="KW-0201">Cytochrome c-type biogenesis</keyword>
<evidence type="ECO:0000256" key="7">
    <source>
        <dbReference type="ARBA" id="ARBA00022519"/>
    </source>
</evidence>
<keyword evidence="6 12" id="KW-1003">Cell membrane</keyword>
<keyword evidence="10 12" id="KW-1133">Transmembrane helix</keyword>
<proteinExistence type="inferred from homology"/>
<dbReference type="GO" id="GO:0005886">
    <property type="term" value="C:plasma membrane"/>
    <property type="evidence" value="ECO:0007669"/>
    <property type="project" value="UniProtKB-SubCell"/>
</dbReference>
<comment type="caution">
    <text evidence="13">The sequence shown here is derived from an EMBL/GenBank/DDBJ whole genome shotgun (WGS) entry which is preliminary data.</text>
</comment>
<evidence type="ECO:0000256" key="1">
    <source>
        <dbReference type="ARBA" id="ARBA00002442"/>
    </source>
</evidence>
<comment type="similarity">
    <text evidence="3 12">Belongs to the CcmD/CycX/HelD family.</text>
</comment>
<protein>
    <recommendedName>
        <fullName evidence="4 12">Heme exporter protein D</fullName>
    </recommendedName>
</protein>
<dbReference type="InterPro" id="IPR007078">
    <property type="entry name" value="Haem_export_protD_CcmD"/>
</dbReference>
<evidence type="ECO:0000256" key="4">
    <source>
        <dbReference type="ARBA" id="ARBA00016461"/>
    </source>
</evidence>
<evidence type="ECO:0000256" key="9">
    <source>
        <dbReference type="ARBA" id="ARBA00022748"/>
    </source>
</evidence>
<dbReference type="AlphaFoldDB" id="A0A917FHK0"/>
<sequence length="51" mass="5626">MSHTAFIAAAYGTAFIGLGVLTLALIWDNRVQRRALADLEARGIRRRARQG</sequence>
<name>A0A917FHK0_9HYPH</name>
<evidence type="ECO:0000256" key="6">
    <source>
        <dbReference type="ARBA" id="ARBA00022475"/>
    </source>
</evidence>
<evidence type="ECO:0000256" key="8">
    <source>
        <dbReference type="ARBA" id="ARBA00022692"/>
    </source>
</evidence>